<feature type="region of interest" description="Disordered" evidence="1">
    <location>
        <begin position="145"/>
        <end position="167"/>
    </location>
</feature>
<name>A0A4Q9MSH7_9APHY</name>
<evidence type="ECO:0000313" key="2">
    <source>
        <dbReference type="EMBL" id="TBU29512.1"/>
    </source>
</evidence>
<protein>
    <submittedName>
        <fullName evidence="2">Uncharacterized protein</fullName>
    </submittedName>
</protein>
<reference evidence="2" key="1">
    <citation type="submission" date="2019-01" db="EMBL/GenBank/DDBJ databases">
        <title>Draft genome sequences of three monokaryotic isolates of the white-rot basidiomycete fungus Dichomitus squalens.</title>
        <authorList>
            <consortium name="DOE Joint Genome Institute"/>
            <person name="Lopez S.C."/>
            <person name="Andreopoulos B."/>
            <person name="Pangilinan J."/>
            <person name="Lipzen A."/>
            <person name="Riley R."/>
            <person name="Ahrendt S."/>
            <person name="Ng V."/>
            <person name="Barry K."/>
            <person name="Daum C."/>
            <person name="Grigoriev I.V."/>
            <person name="Hilden K.S."/>
            <person name="Makela M.R."/>
            <person name="de Vries R.P."/>
        </authorList>
    </citation>
    <scope>NUCLEOTIDE SEQUENCE [LARGE SCALE GENOMIC DNA]</scope>
    <source>
        <strain evidence="2">OM18370.1</strain>
    </source>
</reference>
<accession>A0A4Q9MSH7</accession>
<dbReference type="Proteomes" id="UP000292957">
    <property type="component" value="Unassembled WGS sequence"/>
</dbReference>
<organism evidence="2">
    <name type="scientific">Dichomitus squalens</name>
    <dbReference type="NCBI Taxonomy" id="114155"/>
    <lineage>
        <taxon>Eukaryota</taxon>
        <taxon>Fungi</taxon>
        <taxon>Dikarya</taxon>
        <taxon>Basidiomycota</taxon>
        <taxon>Agaricomycotina</taxon>
        <taxon>Agaricomycetes</taxon>
        <taxon>Polyporales</taxon>
        <taxon>Polyporaceae</taxon>
        <taxon>Dichomitus</taxon>
    </lineage>
</organism>
<sequence>MRCPCPPMSEERRRRMGSKPRFCTMPRRPGEREATGRDVRRCAYRSGGARWPFEYAVTEGGCVDRRTWALTWPEKFGLACAGGCCCCWCAPKAGAEEGEGEAVAHDGSGGGAMDPRRLSGVELSWSGSFAFELLFPSGARASSGAVSSERACGEGGAGERASSSKSL</sequence>
<gene>
    <name evidence="2" type="ORF">BD311DRAFT_263612</name>
</gene>
<dbReference type="AlphaFoldDB" id="A0A4Q9MSH7"/>
<proteinExistence type="predicted"/>
<dbReference type="EMBL" id="ML143412">
    <property type="protein sequence ID" value="TBU29512.1"/>
    <property type="molecule type" value="Genomic_DNA"/>
</dbReference>
<evidence type="ECO:0000256" key="1">
    <source>
        <dbReference type="SAM" id="MobiDB-lite"/>
    </source>
</evidence>
<feature type="region of interest" description="Disordered" evidence="1">
    <location>
        <begin position="1"/>
        <end position="32"/>
    </location>
</feature>